<dbReference type="SMART" id="SM00852">
    <property type="entry name" value="MoCF_biosynth"/>
    <property type="match status" value="1"/>
</dbReference>
<keyword evidence="8 11" id="KW-0460">Magnesium</keyword>
<dbReference type="Gene3D" id="2.170.190.11">
    <property type="entry name" value="Molybdopterin biosynthesis moea protein, domain 3"/>
    <property type="match status" value="1"/>
</dbReference>
<feature type="domain" description="MoaB/Mog" evidence="12">
    <location>
        <begin position="175"/>
        <end position="312"/>
    </location>
</feature>
<dbReference type="Pfam" id="PF03453">
    <property type="entry name" value="MoeA_N"/>
    <property type="match status" value="1"/>
</dbReference>
<dbReference type="InterPro" id="IPR036135">
    <property type="entry name" value="MoeA_linker/N_sf"/>
</dbReference>
<dbReference type="PANTHER" id="PTHR10192">
    <property type="entry name" value="MOLYBDOPTERIN BIOSYNTHESIS PROTEIN"/>
    <property type="match status" value="1"/>
</dbReference>
<dbReference type="GO" id="GO:0005829">
    <property type="term" value="C:cytosol"/>
    <property type="evidence" value="ECO:0007669"/>
    <property type="project" value="TreeGrafter"/>
</dbReference>
<evidence type="ECO:0000259" key="12">
    <source>
        <dbReference type="SMART" id="SM00852"/>
    </source>
</evidence>
<dbReference type="AlphaFoldDB" id="A0A1F6VAF9"/>
<dbReference type="InterPro" id="IPR005110">
    <property type="entry name" value="MoeA_linker/N"/>
</dbReference>
<reference evidence="13 14" key="1">
    <citation type="journal article" date="2016" name="Nat. Commun.">
        <title>Thousands of microbial genomes shed light on interconnected biogeochemical processes in an aquifer system.</title>
        <authorList>
            <person name="Anantharaman K."/>
            <person name="Brown C.T."/>
            <person name="Hug L.A."/>
            <person name="Sharon I."/>
            <person name="Castelle C.J."/>
            <person name="Probst A.J."/>
            <person name="Thomas B.C."/>
            <person name="Singh A."/>
            <person name="Wilkins M.J."/>
            <person name="Karaoz U."/>
            <person name="Brodie E.L."/>
            <person name="Williams K.H."/>
            <person name="Hubbard S.S."/>
            <person name="Banfield J.F."/>
        </authorList>
    </citation>
    <scope>NUCLEOTIDE SEQUENCE [LARGE SCALE GENOMIC DNA]</scope>
</reference>
<keyword evidence="9 11" id="KW-0501">Molybdenum cofactor biosynthesis</keyword>
<dbReference type="Gene3D" id="2.40.340.10">
    <property type="entry name" value="MoeA, C-terminal, domain IV"/>
    <property type="match status" value="1"/>
</dbReference>
<evidence type="ECO:0000313" key="14">
    <source>
        <dbReference type="Proteomes" id="UP000179076"/>
    </source>
</evidence>
<comment type="caution">
    <text evidence="13">The sequence shown here is derived from an EMBL/GenBank/DDBJ whole genome shotgun (WGS) entry which is preliminary data.</text>
</comment>
<dbReference type="EC" id="2.10.1.1" evidence="11"/>
<evidence type="ECO:0000256" key="8">
    <source>
        <dbReference type="ARBA" id="ARBA00022842"/>
    </source>
</evidence>
<dbReference type="InterPro" id="IPR001453">
    <property type="entry name" value="MoaB/Mog_dom"/>
</dbReference>
<evidence type="ECO:0000256" key="2">
    <source>
        <dbReference type="ARBA" id="ARBA00002901"/>
    </source>
</evidence>
<evidence type="ECO:0000256" key="9">
    <source>
        <dbReference type="ARBA" id="ARBA00023150"/>
    </source>
</evidence>
<dbReference type="UniPathway" id="UPA00344"/>
<organism evidence="13 14">
    <name type="scientific">Candidatus Muproteobacteria bacterium RBG_16_60_9</name>
    <dbReference type="NCBI Taxonomy" id="1817755"/>
    <lineage>
        <taxon>Bacteria</taxon>
        <taxon>Pseudomonadati</taxon>
        <taxon>Pseudomonadota</taxon>
        <taxon>Candidatus Muproteobacteria</taxon>
    </lineage>
</organism>
<dbReference type="GO" id="GO:0046872">
    <property type="term" value="F:metal ion binding"/>
    <property type="evidence" value="ECO:0007669"/>
    <property type="project" value="UniProtKB-UniRule"/>
</dbReference>
<comment type="function">
    <text evidence="2 11">Catalyzes the insertion of molybdate into adenylated molybdopterin with the concomitant release of AMP.</text>
</comment>
<gene>
    <name evidence="13" type="ORF">A2W18_09830</name>
</gene>
<dbReference type="NCBIfam" id="TIGR00177">
    <property type="entry name" value="molyb_syn"/>
    <property type="match status" value="1"/>
</dbReference>
<dbReference type="SUPFAM" id="SSF63867">
    <property type="entry name" value="MoeA C-terminal domain-like"/>
    <property type="match status" value="1"/>
</dbReference>
<dbReference type="SUPFAM" id="SSF53218">
    <property type="entry name" value="Molybdenum cofactor biosynthesis proteins"/>
    <property type="match status" value="1"/>
</dbReference>
<dbReference type="Gene3D" id="3.90.105.10">
    <property type="entry name" value="Molybdopterin biosynthesis moea protein, domain 2"/>
    <property type="match status" value="1"/>
</dbReference>
<dbReference type="PANTHER" id="PTHR10192:SF5">
    <property type="entry name" value="GEPHYRIN"/>
    <property type="match status" value="1"/>
</dbReference>
<dbReference type="InterPro" id="IPR005111">
    <property type="entry name" value="MoeA_C_domain_IV"/>
</dbReference>
<dbReference type="CDD" id="cd00887">
    <property type="entry name" value="MoeA"/>
    <property type="match status" value="1"/>
</dbReference>
<keyword evidence="5 11" id="KW-0500">Molybdenum</keyword>
<name>A0A1F6VAF9_9PROT</name>
<evidence type="ECO:0000256" key="11">
    <source>
        <dbReference type="RuleBase" id="RU365090"/>
    </source>
</evidence>
<evidence type="ECO:0000313" key="13">
    <source>
        <dbReference type="EMBL" id="OGI66630.1"/>
    </source>
</evidence>
<dbReference type="InterPro" id="IPR038987">
    <property type="entry name" value="MoeA-like"/>
</dbReference>
<dbReference type="SUPFAM" id="SSF63882">
    <property type="entry name" value="MoeA N-terminal region -like"/>
    <property type="match status" value="1"/>
</dbReference>
<evidence type="ECO:0000256" key="10">
    <source>
        <dbReference type="ARBA" id="ARBA00047317"/>
    </source>
</evidence>
<evidence type="ECO:0000256" key="7">
    <source>
        <dbReference type="ARBA" id="ARBA00022723"/>
    </source>
</evidence>
<comment type="catalytic activity">
    <reaction evidence="10">
        <text>adenylyl-molybdopterin + molybdate = Mo-molybdopterin + AMP + H(+)</text>
        <dbReference type="Rhea" id="RHEA:35047"/>
        <dbReference type="ChEBI" id="CHEBI:15378"/>
        <dbReference type="ChEBI" id="CHEBI:36264"/>
        <dbReference type="ChEBI" id="CHEBI:62727"/>
        <dbReference type="ChEBI" id="CHEBI:71302"/>
        <dbReference type="ChEBI" id="CHEBI:456215"/>
        <dbReference type="EC" id="2.10.1.1"/>
    </reaction>
</comment>
<accession>A0A1F6VAF9</accession>
<comment type="pathway">
    <text evidence="3 11">Cofactor biosynthesis; molybdopterin biosynthesis.</text>
</comment>
<dbReference type="Proteomes" id="UP000179076">
    <property type="component" value="Unassembled WGS sequence"/>
</dbReference>
<dbReference type="InterPro" id="IPR036688">
    <property type="entry name" value="MoeA_C_domain_IV_sf"/>
</dbReference>
<dbReference type="Pfam" id="PF00994">
    <property type="entry name" value="MoCF_biosynth"/>
    <property type="match status" value="1"/>
</dbReference>
<evidence type="ECO:0000256" key="3">
    <source>
        <dbReference type="ARBA" id="ARBA00005046"/>
    </source>
</evidence>
<evidence type="ECO:0000256" key="1">
    <source>
        <dbReference type="ARBA" id="ARBA00001946"/>
    </source>
</evidence>
<proteinExistence type="inferred from homology"/>
<evidence type="ECO:0000256" key="4">
    <source>
        <dbReference type="ARBA" id="ARBA00010763"/>
    </source>
</evidence>
<dbReference type="InterPro" id="IPR036425">
    <property type="entry name" value="MoaB/Mog-like_dom_sf"/>
</dbReference>
<sequence>MISLEEAQAAILGAIRPARDTEVVPLEQALTRYLAEPLQARVDHPGFDNSMMDGYALKVADARAHDFVLPVTGESSCGDAPKALTPGSAMRIYTGAPLPEGADAVVIQEDVEIQAGRVRLPAAVAIGDNIRRRGEDYRMGEALYAPGRRLNPLDLALLGSAGIDRVSVYRRARALVASTGDELVPPGRALAPGQIYESNRLAISAQLRALGAEVIDGGIVADDAAALRALLARSGEYDFVVTSGGASVGDHDLVKQAFDEIGTIQLWKVRIKPGKPIAFGHIGSRTHFFVLPGNPVSSLVTYKFFVEPAVTGWHHATLRQWQLSATAETAFRRRPGRTEFLRARLRTENGRLLAEPLSGQGSHMVGALRHTNGFIRVEAESEGFAAGDVVSVIPLEF</sequence>
<keyword evidence="7 11" id="KW-0479">Metal-binding</keyword>
<evidence type="ECO:0000256" key="6">
    <source>
        <dbReference type="ARBA" id="ARBA00022679"/>
    </source>
</evidence>
<comment type="similarity">
    <text evidence="4 11">Belongs to the MoeA family.</text>
</comment>
<dbReference type="Gene3D" id="3.40.980.10">
    <property type="entry name" value="MoaB/Mog-like domain"/>
    <property type="match status" value="1"/>
</dbReference>
<comment type="cofactor">
    <cofactor evidence="1 11">
        <name>Mg(2+)</name>
        <dbReference type="ChEBI" id="CHEBI:18420"/>
    </cofactor>
</comment>
<dbReference type="EMBL" id="MFSP01000083">
    <property type="protein sequence ID" value="OGI66630.1"/>
    <property type="molecule type" value="Genomic_DNA"/>
</dbReference>
<dbReference type="GO" id="GO:0006777">
    <property type="term" value="P:Mo-molybdopterin cofactor biosynthetic process"/>
    <property type="evidence" value="ECO:0007669"/>
    <property type="project" value="UniProtKB-UniRule"/>
</dbReference>
<dbReference type="GO" id="GO:0061599">
    <property type="term" value="F:molybdopterin molybdotransferase activity"/>
    <property type="evidence" value="ECO:0007669"/>
    <property type="project" value="UniProtKB-UniRule"/>
</dbReference>
<evidence type="ECO:0000256" key="5">
    <source>
        <dbReference type="ARBA" id="ARBA00022505"/>
    </source>
</evidence>
<keyword evidence="6 11" id="KW-0808">Transferase</keyword>
<protein>
    <recommendedName>
        <fullName evidence="11">Molybdopterin molybdenumtransferase</fullName>
        <ecNumber evidence="11">2.10.1.1</ecNumber>
    </recommendedName>
</protein>
<dbReference type="FunFam" id="3.40.980.10:FF:000004">
    <property type="entry name" value="Molybdopterin molybdenumtransferase"/>
    <property type="match status" value="1"/>
</dbReference>
<dbReference type="Pfam" id="PF03454">
    <property type="entry name" value="MoeA_C"/>
    <property type="match status" value="1"/>
</dbReference>
<dbReference type="NCBIfam" id="NF045515">
    <property type="entry name" value="Glp_gephyrin"/>
    <property type="match status" value="1"/>
</dbReference>